<keyword evidence="7 10" id="KW-0067">ATP-binding</keyword>
<dbReference type="Ensembl" id="ENSCCRT00000025821.2">
    <property type="protein sequence ID" value="ENSCCRP00000023778.2"/>
    <property type="gene ID" value="ENSCCRG00000012933.2"/>
</dbReference>
<keyword evidence="2" id="KW-0723">Serine/threonine-protein kinase</keyword>
<reference evidence="14" key="1">
    <citation type="submission" date="2025-08" db="UniProtKB">
        <authorList>
            <consortium name="Ensembl"/>
        </authorList>
    </citation>
    <scope>IDENTIFICATION</scope>
</reference>
<dbReference type="SUPFAM" id="SSF54768">
    <property type="entry name" value="dsRNA-binding domain-like"/>
    <property type="match status" value="3"/>
</dbReference>
<organism evidence="14 15">
    <name type="scientific">Cyprinus carpio carpio</name>
    <dbReference type="NCBI Taxonomy" id="630221"/>
    <lineage>
        <taxon>Eukaryota</taxon>
        <taxon>Metazoa</taxon>
        <taxon>Chordata</taxon>
        <taxon>Craniata</taxon>
        <taxon>Vertebrata</taxon>
        <taxon>Euteleostomi</taxon>
        <taxon>Actinopterygii</taxon>
        <taxon>Neopterygii</taxon>
        <taxon>Teleostei</taxon>
        <taxon>Ostariophysi</taxon>
        <taxon>Cypriniformes</taxon>
        <taxon>Cyprinidae</taxon>
        <taxon>Cyprininae</taxon>
        <taxon>Cyprinus</taxon>
    </lineage>
</organism>
<feature type="domain" description="DRBM" evidence="13">
    <location>
        <begin position="211"/>
        <end position="279"/>
    </location>
</feature>
<dbReference type="PANTHER" id="PTHR11042">
    <property type="entry name" value="EUKARYOTIC TRANSLATION INITIATION FACTOR 2-ALPHA KINASE EIF2-ALPHA KINASE -RELATED"/>
    <property type="match status" value="1"/>
</dbReference>
<keyword evidence="4" id="KW-0808">Transferase</keyword>
<feature type="compositionally biased region" description="Polar residues" evidence="11">
    <location>
        <begin position="757"/>
        <end position="772"/>
    </location>
</feature>
<dbReference type="SMART" id="SM00220">
    <property type="entry name" value="S_TKc"/>
    <property type="match status" value="2"/>
</dbReference>
<dbReference type="GO" id="GO:0005737">
    <property type="term" value="C:cytoplasm"/>
    <property type="evidence" value="ECO:0007669"/>
    <property type="project" value="TreeGrafter"/>
</dbReference>
<dbReference type="PROSITE" id="PS50011">
    <property type="entry name" value="PROTEIN_KINASE_DOM"/>
    <property type="match status" value="2"/>
</dbReference>
<feature type="compositionally biased region" description="Acidic residues" evidence="11">
    <location>
        <begin position="781"/>
        <end position="794"/>
    </location>
</feature>
<dbReference type="Gene3D" id="3.30.160.20">
    <property type="match status" value="3"/>
</dbReference>
<evidence type="ECO:0000256" key="3">
    <source>
        <dbReference type="ARBA" id="ARBA00022553"/>
    </source>
</evidence>
<sequence length="1024" mass="115809">MESLSGNYISQLNEYQQKTQCAVEYEEGSTDGPSHIQTFTMRAIVNGQRYPEGTGKSKKEAKLNAAKNALDAIKNTPNTEPTTSSVQNALNNMTVSQRNYTCWLNEHSMKNKLCFKACESRNPGNTTQLYTYVCKYVCGDREFPEACGNNKRDAKEKAAKCVYEELLKTQEVFNDNSNRTQRSEVASRGASLDRASLGLADESRSTTPDNNFIALLNNYSQKHKHALDFNLVERRGPPHDPEFVYKVVINGKEYPEGQGKSAKEAKQHAAQRAWSEINEHSGWTTQSSGNDSSSQTQETSESPDAQHSSKSSSESPSSSSSIVFKDSSAVSSPMAISPSVSPLDVKPKIKLAPNFHLSPNGLAGSREVGPNMNVQKPAKPSGGQTSNQATKSRFLEDFDSINPIGKGGFGRVFKARRKLENTHYAVKIVKSTKKARREVDALAKFYYANIVRYYSCWVEDTAYRHESSESYSHSDSGSDPGTKYLYIQMEFCEGDTLRAWIDKRNTSDVDYPERRTDAAQITRQVLKAVEYIHKEGLIHRDLKPLNIMFNSEGTVKVGDFGLVTAVENDNDEYLLKRTEGTGTRIYMSPEQMAHTSYDKKVDIYALGLIYFELIWKLATVTKKIWENIRVRDFPPQFSSKFSFEHKLIDQMLRPRPEERPDASELISELDRPSTMMKGDPSDFISGLSDSFDVIAKLGQGYFGSVYKVKHIYDDKIYAVKRVILTEKADSEVKALARLDHPNIVRYITCWPSSDDWTSNQERNQVSNTSSDVVTFDREGCEERDDDDEDDEDDVTSGMESLSVTESASAAAEASGNNRTDSCRTYLFIQMEFCEGGTLTDWIKARNQMEKQRSIVEIHKIFYEIITGVEYIHAEKLIHRDLKPDNILFGADGKVKIGDFGLVAAQTDQNGDPIERSNRGTPTYMSPEQKSKKNYDEKTDIFPLGLVWFEMLWKISTGSERVKLWPDLRDHRFPEGFSDSYQTESKFITKMLSYSPEHRPHAKDIKEKLEKFFSLDQNLLSQKTI</sequence>
<dbReference type="SMART" id="SM00358">
    <property type="entry name" value="DSRM"/>
    <property type="match status" value="3"/>
</dbReference>
<dbReference type="GO" id="GO:0005634">
    <property type="term" value="C:nucleus"/>
    <property type="evidence" value="ECO:0007669"/>
    <property type="project" value="TreeGrafter"/>
</dbReference>
<keyword evidence="6" id="KW-0418">Kinase</keyword>
<feature type="compositionally biased region" description="Polar residues" evidence="11">
    <location>
        <begin position="281"/>
        <end position="291"/>
    </location>
</feature>
<evidence type="ECO:0000259" key="13">
    <source>
        <dbReference type="PROSITE" id="PS50137"/>
    </source>
</evidence>
<feature type="compositionally biased region" description="Polar residues" evidence="11">
    <location>
        <begin position="918"/>
        <end position="927"/>
    </location>
</feature>
<evidence type="ECO:0000256" key="11">
    <source>
        <dbReference type="SAM" id="MobiDB-lite"/>
    </source>
</evidence>
<dbReference type="PROSITE" id="PS50137">
    <property type="entry name" value="DS_RBD"/>
    <property type="match status" value="3"/>
</dbReference>
<keyword evidence="3" id="KW-0597">Phosphoprotein</keyword>
<feature type="compositionally biased region" description="Low complexity" evidence="11">
    <location>
        <begin position="292"/>
        <end position="324"/>
    </location>
</feature>
<protein>
    <recommendedName>
        <fullName evidence="1">non-specific serine/threonine protein kinase</fullName>
        <ecNumber evidence="1">2.7.11.1</ecNumber>
    </recommendedName>
</protein>
<feature type="domain" description="Protein kinase" evidence="12">
    <location>
        <begin position="691"/>
        <end position="1012"/>
    </location>
</feature>
<dbReference type="Pfam" id="PF00035">
    <property type="entry name" value="dsrm"/>
    <property type="match status" value="2"/>
</dbReference>
<evidence type="ECO:0000256" key="4">
    <source>
        <dbReference type="ARBA" id="ARBA00022679"/>
    </source>
</evidence>
<evidence type="ECO:0000256" key="7">
    <source>
        <dbReference type="ARBA" id="ARBA00022840"/>
    </source>
</evidence>
<dbReference type="Gene3D" id="3.30.200.20">
    <property type="entry name" value="Phosphorylase Kinase, domain 1"/>
    <property type="match status" value="2"/>
</dbReference>
<dbReference type="CDD" id="cd19903">
    <property type="entry name" value="DSRM_EIF2AK2_rpt1"/>
    <property type="match status" value="2"/>
</dbReference>
<dbReference type="PROSITE" id="PS00108">
    <property type="entry name" value="PROTEIN_KINASE_ST"/>
    <property type="match status" value="2"/>
</dbReference>
<dbReference type="InterPro" id="IPR050339">
    <property type="entry name" value="CC_SR_Kinase"/>
</dbReference>
<evidence type="ECO:0000256" key="1">
    <source>
        <dbReference type="ARBA" id="ARBA00012513"/>
    </source>
</evidence>
<feature type="region of interest" description="Disordered" evidence="11">
    <location>
        <begin position="908"/>
        <end position="931"/>
    </location>
</feature>
<dbReference type="FunFam" id="1.10.510.10:FF:000251">
    <property type="entry name" value="eukaryotic translation initiation factor 2-alpha kinase 3"/>
    <property type="match status" value="1"/>
</dbReference>
<evidence type="ECO:0000313" key="15">
    <source>
        <dbReference type="Proteomes" id="UP001108240"/>
    </source>
</evidence>
<evidence type="ECO:0000256" key="10">
    <source>
        <dbReference type="PROSITE-ProRule" id="PRU10141"/>
    </source>
</evidence>
<dbReference type="InterPro" id="IPR014720">
    <property type="entry name" value="dsRBD_dom"/>
</dbReference>
<dbReference type="AlphaFoldDB" id="A0A8C1H4P3"/>
<evidence type="ECO:0000256" key="5">
    <source>
        <dbReference type="ARBA" id="ARBA00022741"/>
    </source>
</evidence>
<keyword evidence="15" id="KW-1185">Reference proteome</keyword>
<feature type="binding site" evidence="10">
    <location>
        <position position="427"/>
    </location>
    <ligand>
        <name>ATP</name>
        <dbReference type="ChEBI" id="CHEBI:30616"/>
    </ligand>
</feature>
<evidence type="ECO:0000259" key="12">
    <source>
        <dbReference type="PROSITE" id="PS50011"/>
    </source>
</evidence>
<evidence type="ECO:0000256" key="2">
    <source>
        <dbReference type="ARBA" id="ARBA00022527"/>
    </source>
</evidence>
<evidence type="ECO:0000256" key="9">
    <source>
        <dbReference type="PROSITE-ProRule" id="PRU00266"/>
    </source>
</evidence>
<dbReference type="PROSITE" id="PS00107">
    <property type="entry name" value="PROTEIN_KINASE_ATP"/>
    <property type="match status" value="2"/>
</dbReference>
<dbReference type="Gene3D" id="1.10.510.10">
    <property type="entry name" value="Transferase(Phosphotransferase) domain 1"/>
    <property type="match status" value="2"/>
</dbReference>
<dbReference type="InterPro" id="IPR011009">
    <property type="entry name" value="Kinase-like_dom_sf"/>
</dbReference>
<feature type="compositionally biased region" description="Low complexity" evidence="11">
    <location>
        <begin position="799"/>
        <end position="814"/>
    </location>
</feature>
<dbReference type="CDD" id="cd20314">
    <property type="entry name" value="DSRM_EIF2AK2"/>
    <property type="match status" value="1"/>
</dbReference>
<feature type="domain" description="Protein kinase" evidence="12">
    <location>
        <begin position="398"/>
        <end position="674"/>
    </location>
</feature>
<keyword evidence="9" id="KW-0694">RNA-binding</keyword>
<evidence type="ECO:0000313" key="14">
    <source>
        <dbReference type="Ensembl" id="ENSCCRP00000023778.2"/>
    </source>
</evidence>
<dbReference type="InterPro" id="IPR000719">
    <property type="entry name" value="Prot_kinase_dom"/>
</dbReference>
<dbReference type="FunFam" id="3.30.200.20:FF:000548">
    <property type="entry name" value="Z-DNA binding protein kinase"/>
    <property type="match status" value="1"/>
</dbReference>
<dbReference type="GO" id="GO:0005524">
    <property type="term" value="F:ATP binding"/>
    <property type="evidence" value="ECO:0007669"/>
    <property type="project" value="UniProtKB-UniRule"/>
</dbReference>
<dbReference type="InterPro" id="IPR044452">
    <property type="entry name" value="EIF2AK2_DSRM_1"/>
</dbReference>
<dbReference type="InterPro" id="IPR008271">
    <property type="entry name" value="Ser/Thr_kinase_AS"/>
</dbReference>
<dbReference type="SUPFAM" id="SSF56112">
    <property type="entry name" value="Protein kinase-like (PK-like)"/>
    <property type="match status" value="2"/>
</dbReference>
<dbReference type="GO" id="GO:0004694">
    <property type="term" value="F:eukaryotic translation initiation factor 2alpha kinase activity"/>
    <property type="evidence" value="ECO:0007669"/>
    <property type="project" value="TreeGrafter"/>
</dbReference>
<dbReference type="Proteomes" id="UP001108240">
    <property type="component" value="Unplaced"/>
</dbReference>
<dbReference type="EC" id="2.7.11.1" evidence="1"/>
<name>A0A8C1H4P3_CYPCA</name>
<keyword evidence="5 10" id="KW-0547">Nucleotide-binding</keyword>
<dbReference type="FunFam" id="1.10.510.10:FF:000939">
    <property type="entry name" value="Z-DNA binding protein kinase"/>
    <property type="match status" value="1"/>
</dbReference>
<dbReference type="PANTHER" id="PTHR11042:SF194">
    <property type="entry name" value="DOUBLE-STRANDED RNA ACTIVATED PROTEIN KINASE"/>
    <property type="match status" value="1"/>
</dbReference>
<accession>A0A8C1H4P3</accession>
<dbReference type="InterPro" id="IPR017441">
    <property type="entry name" value="Protein_kinase_ATP_BS"/>
</dbReference>
<evidence type="ECO:0000256" key="8">
    <source>
        <dbReference type="ARBA" id="ARBA00037982"/>
    </source>
</evidence>
<dbReference type="Pfam" id="PF00069">
    <property type="entry name" value="Pkinase"/>
    <property type="match status" value="3"/>
</dbReference>
<dbReference type="GeneTree" id="ENSGT00940000160736"/>
<feature type="domain" description="DRBM" evidence="13">
    <location>
        <begin position="99"/>
        <end position="168"/>
    </location>
</feature>
<proteinExistence type="inferred from homology"/>
<feature type="binding site" evidence="10">
    <location>
        <position position="720"/>
    </location>
    <ligand>
        <name>ATP</name>
        <dbReference type="ChEBI" id="CHEBI:30616"/>
    </ligand>
</feature>
<comment type="similarity">
    <text evidence="8">Belongs to the protein kinase superfamily. Ser/Thr protein kinase family. GCN2 subfamily.</text>
</comment>
<dbReference type="GO" id="GO:0003725">
    <property type="term" value="F:double-stranded RNA binding"/>
    <property type="evidence" value="ECO:0007669"/>
    <property type="project" value="InterPro"/>
</dbReference>
<feature type="region of interest" description="Disordered" evidence="11">
    <location>
        <begin position="279"/>
        <end position="324"/>
    </location>
</feature>
<feature type="region of interest" description="Disordered" evidence="11">
    <location>
        <begin position="360"/>
        <end position="389"/>
    </location>
</feature>
<reference evidence="14" key="2">
    <citation type="submission" date="2025-09" db="UniProtKB">
        <authorList>
            <consortium name="Ensembl"/>
        </authorList>
    </citation>
    <scope>IDENTIFICATION</scope>
</reference>
<evidence type="ECO:0000256" key="6">
    <source>
        <dbReference type="ARBA" id="ARBA00022777"/>
    </source>
</evidence>
<feature type="domain" description="DRBM" evidence="13">
    <location>
        <begin position="7"/>
        <end position="75"/>
    </location>
</feature>
<feature type="region of interest" description="Disordered" evidence="11">
    <location>
        <begin position="757"/>
        <end position="817"/>
    </location>
</feature>
<dbReference type="FunFam" id="3.30.160.20:FF:000045">
    <property type="entry name" value="Eukaryotic translation initiation factor 2-alpha kinase 2"/>
    <property type="match status" value="1"/>
</dbReference>